<name>A0A6L2J0M5_TANCI</name>
<keyword evidence="1" id="KW-0175">Coiled coil</keyword>
<dbReference type="EMBL" id="BKCJ010000166">
    <property type="protein sequence ID" value="GEU30548.1"/>
    <property type="molecule type" value="Genomic_DNA"/>
</dbReference>
<feature type="coiled-coil region" evidence="1">
    <location>
        <begin position="224"/>
        <end position="258"/>
    </location>
</feature>
<accession>A0A6L2J0M5</accession>
<dbReference type="AlphaFoldDB" id="A0A6L2J0M5"/>
<sequence length="366" mass="41535">MLVISIKEVRVSTGEKGVVIGENDMGNEGDELVNNQGVNIGVNESEVSNNQNSPQKDVNIVNNYETNTVNDDVGIDNELVNKSESSGGMNVNEKEQSSDLKAKKNSYANIVKQDVFKLQTKLITVPTKITEDGCEIVVFDEELVKLLNVPMEERSVEGISAIASSLGKPIIMNNMTANKIEIQYGDKGNNKKGTKEVTVEYAWKPGCCKECKVFGHEFKNFNKRTKTSEELKEIRVEIEKANEKAKEKERNMWNVKNGGIEQMRKSANKYSVLETLEDDERREMNLLKDRMVVDQYLNNKIKPDNKVISTWASDMVNYFKTQWEIHRLKEKEDEVVEIEEVLEEYTEAGRMLAADEIHGKEKAVLN</sequence>
<evidence type="ECO:0000256" key="1">
    <source>
        <dbReference type="SAM" id="Coils"/>
    </source>
</evidence>
<evidence type="ECO:0000313" key="2">
    <source>
        <dbReference type="EMBL" id="GEU30548.1"/>
    </source>
</evidence>
<organism evidence="2">
    <name type="scientific">Tanacetum cinerariifolium</name>
    <name type="common">Dalmatian daisy</name>
    <name type="synonym">Chrysanthemum cinerariifolium</name>
    <dbReference type="NCBI Taxonomy" id="118510"/>
    <lineage>
        <taxon>Eukaryota</taxon>
        <taxon>Viridiplantae</taxon>
        <taxon>Streptophyta</taxon>
        <taxon>Embryophyta</taxon>
        <taxon>Tracheophyta</taxon>
        <taxon>Spermatophyta</taxon>
        <taxon>Magnoliopsida</taxon>
        <taxon>eudicotyledons</taxon>
        <taxon>Gunneridae</taxon>
        <taxon>Pentapetalae</taxon>
        <taxon>asterids</taxon>
        <taxon>campanulids</taxon>
        <taxon>Asterales</taxon>
        <taxon>Asteraceae</taxon>
        <taxon>Asteroideae</taxon>
        <taxon>Anthemideae</taxon>
        <taxon>Anthemidinae</taxon>
        <taxon>Tanacetum</taxon>
    </lineage>
</organism>
<comment type="caution">
    <text evidence="2">The sequence shown here is derived from an EMBL/GenBank/DDBJ whole genome shotgun (WGS) entry which is preliminary data.</text>
</comment>
<gene>
    <name evidence="2" type="ORF">Tci_002526</name>
</gene>
<protein>
    <submittedName>
        <fullName evidence="2">Uncharacterized protein</fullName>
    </submittedName>
</protein>
<reference evidence="2" key="1">
    <citation type="journal article" date="2019" name="Sci. Rep.">
        <title>Draft genome of Tanacetum cinerariifolium, the natural source of mosquito coil.</title>
        <authorList>
            <person name="Yamashiro T."/>
            <person name="Shiraishi A."/>
            <person name="Satake H."/>
            <person name="Nakayama K."/>
        </authorList>
    </citation>
    <scope>NUCLEOTIDE SEQUENCE</scope>
</reference>
<proteinExistence type="predicted"/>